<comment type="similarity">
    <text evidence="2 8">Belongs to the MIP/aquaporin (TC 1.A.8) family.</text>
</comment>
<evidence type="ECO:0000256" key="5">
    <source>
        <dbReference type="ARBA" id="ARBA00022989"/>
    </source>
</evidence>
<accession>A0ABD6ELA1</accession>
<dbReference type="PRINTS" id="PR00783">
    <property type="entry name" value="MINTRINSICP"/>
</dbReference>
<evidence type="ECO:0000256" key="6">
    <source>
        <dbReference type="ARBA" id="ARBA00023136"/>
    </source>
</evidence>
<evidence type="ECO:0000256" key="1">
    <source>
        <dbReference type="ARBA" id="ARBA00004141"/>
    </source>
</evidence>
<evidence type="ECO:0000256" key="7">
    <source>
        <dbReference type="ARBA" id="ARBA00045280"/>
    </source>
</evidence>
<dbReference type="InterPro" id="IPR000425">
    <property type="entry name" value="MIP"/>
</dbReference>
<dbReference type="Gene3D" id="1.20.1080.10">
    <property type="entry name" value="Glycerol uptake facilitator protein"/>
    <property type="match status" value="1"/>
</dbReference>
<comment type="subcellular location">
    <subcellularLocation>
        <location evidence="1">Membrane</location>
        <topology evidence="1">Multi-pass membrane protein</topology>
    </subcellularLocation>
</comment>
<evidence type="ECO:0000313" key="12">
    <source>
        <dbReference type="Proteomes" id="UP001608902"/>
    </source>
</evidence>
<dbReference type="GO" id="GO:0016020">
    <property type="term" value="C:membrane"/>
    <property type="evidence" value="ECO:0007669"/>
    <property type="project" value="UniProtKB-SubCell"/>
</dbReference>
<dbReference type="InterPro" id="IPR050363">
    <property type="entry name" value="MIP/Aquaporin"/>
</dbReference>
<feature type="signal peptide" evidence="10">
    <location>
        <begin position="1"/>
        <end position="22"/>
    </location>
</feature>
<evidence type="ECO:0000256" key="4">
    <source>
        <dbReference type="ARBA" id="ARBA00022692"/>
    </source>
</evidence>
<keyword evidence="10" id="KW-0732">Signal</keyword>
<keyword evidence="4 8" id="KW-0812">Transmembrane</keyword>
<keyword evidence="12" id="KW-1185">Reference proteome</keyword>
<dbReference type="EMBL" id="JBGFUD010002572">
    <property type="protein sequence ID" value="MFH4977743.1"/>
    <property type="molecule type" value="Genomic_DNA"/>
</dbReference>
<dbReference type="SUPFAM" id="SSF81338">
    <property type="entry name" value="Aquaporin-like"/>
    <property type="match status" value="1"/>
</dbReference>
<dbReference type="PANTHER" id="PTHR43829">
    <property type="entry name" value="AQUAPORIN OR AQUAGLYCEROPORIN RELATED"/>
    <property type="match status" value="1"/>
</dbReference>
<sequence length="353" mass="38727">MVGGVCGAWLYQFFIGFHLVNAETVASSPLQSVTSDEASGKIHCTVQSTTVEHSPISDEKIVPGSVPGKNRPKRANGILDAVGESPTKDTSDYVEYLRPRFQLKNDLYRCVLCEFFCTALLLFGGTATNARHTLMNSNRWIDISFGWGFSLFYAVLVGFKISGSHLNPAVSLNVYTAGKISFMRFLLYSIAQILGGYFGSLLTFLMYIDYFLDDRSMANAGIFSTYPRAYLSVIGGVVDQVIGTAFLCFILGGITDPHNWIPSYLQPLLIGILVLLIGTAIGINSGYAINPARDLGPRLFTLSAGWGAETFTYRGGMWFWVPVVCPLIGGLLGAWMYTVFIGLQIHSKRHENS</sequence>
<feature type="chain" id="PRO_5044783354" description="Aquaporin" evidence="10">
    <location>
        <begin position="23"/>
        <end position="353"/>
    </location>
</feature>
<feature type="transmembrane region" description="Helical" evidence="9">
    <location>
        <begin position="107"/>
        <end position="128"/>
    </location>
</feature>
<proteinExistence type="inferred from homology"/>
<evidence type="ECO:0000256" key="8">
    <source>
        <dbReference type="RuleBase" id="RU000477"/>
    </source>
</evidence>
<evidence type="ECO:0000256" key="2">
    <source>
        <dbReference type="ARBA" id="ARBA00006175"/>
    </source>
</evidence>
<feature type="transmembrane region" description="Helical" evidence="9">
    <location>
        <begin position="140"/>
        <end position="159"/>
    </location>
</feature>
<dbReference type="AlphaFoldDB" id="A0ABD6ELA1"/>
<dbReference type="NCBIfam" id="TIGR00861">
    <property type="entry name" value="MIP"/>
    <property type="match status" value="1"/>
</dbReference>
<comment type="function">
    <text evidence="7">Aquaglyceroporin that may modulate the water content and osmolytes during anhydrobiosis.</text>
</comment>
<keyword evidence="3 8" id="KW-0813">Transport</keyword>
<dbReference type="Proteomes" id="UP001608902">
    <property type="component" value="Unassembled WGS sequence"/>
</dbReference>
<evidence type="ECO:0000256" key="3">
    <source>
        <dbReference type="ARBA" id="ARBA00022448"/>
    </source>
</evidence>
<keyword evidence="6 9" id="KW-0472">Membrane</keyword>
<evidence type="ECO:0008006" key="13">
    <source>
        <dbReference type="Google" id="ProtNLM"/>
    </source>
</evidence>
<feature type="transmembrane region" description="Helical" evidence="9">
    <location>
        <begin position="264"/>
        <end position="289"/>
    </location>
</feature>
<feature type="transmembrane region" description="Helical" evidence="9">
    <location>
        <begin position="228"/>
        <end position="252"/>
    </location>
</feature>
<feature type="transmembrane region" description="Helical" evidence="9">
    <location>
        <begin position="317"/>
        <end position="343"/>
    </location>
</feature>
<comment type="caution">
    <text evidence="11">The sequence shown here is derived from an EMBL/GenBank/DDBJ whole genome shotgun (WGS) entry which is preliminary data.</text>
</comment>
<gene>
    <name evidence="11" type="ORF">AB6A40_004452</name>
</gene>
<dbReference type="Pfam" id="PF00230">
    <property type="entry name" value="MIP"/>
    <property type="match status" value="1"/>
</dbReference>
<dbReference type="InterPro" id="IPR023271">
    <property type="entry name" value="Aquaporin-like"/>
</dbReference>
<dbReference type="PANTHER" id="PTHR43829:SF27">
    <property type="entry name" value="AQUAPORIN-3"/>
    <property type="match status" value="1"/>
</dbReference>
<evidence type="ECO:0000256" key="10">
    <source>
        <dbReference type="SAM" id="SignalP"/>
    </source>
</evidence>
<dbReference type="GO" id="GO:0055085">
    <property type="term" value="P:transmembrane transport"/>
    <property type="evidence" value="ECO:0007669"/>
    <property type="project" value="UniProtKB-ARBA"/>
</dbReference>
<name>A0ABD6ELA1_9BILA</name>
<organism evidence="11 12">
    <name type="scientific">Gnathostoma spinigerum</name>
    <dbReference type="NCBI Taxonomy" id="75299"/>
    <lineage>
        <taxon>Eukaryota</taxon>
        <taxon>Metazoa</taxon>
        <taxon>Ecdysozoa</taxon>
        <taxon>Nematoda</taxon>
        <taxon>Chromadorea</taxon>
        <taxon>Rhabditida</taxon>
        <taxon>Spirurina</taxon>
        <taxon>Gnathostomatomorpha</taxon>
        <taxon>Gnathostomatoidea</taxon>
        <taxon>Gnathostomatidae</taxon>
        <taxon>Gnathostoma</taxon>
    </lineage>
</organism>
<evidence type="ECO:0000313" key="11">
    <source>
        <dbReference type="EMBL" id="MFH4977743.1"/>
    </source>
</evidence>
<protein>
    <recommendedName>
        <fullName evidence="13">Aquaporin</fullName>
    </recommendedName>
</protein>
<keyword evidence="5 9" id="KW-1133">Transmembrane helix</keyword>
<evidence type="ECO:0000256" key="9">
    <source>
        <dbReference type="SAM" id="Phobius"/>
    </source>
</evidence>
<feature type="transmembrane region" description="Helical" evidence="9">
    <location>
        <begin position="185"/>
        <end position="208"/>
    </location>
</feature>
<reference evidence="11 12" key="1">
    <citation type="submission" date="2024-08" db="EMBL/GenBank/DDBJ databases">
        <title>Gnathostoma spinigerum genome.</title>
        <authorList>
            <person name="Gonzalez-Bertolin B."/>
            <person name="Monzon S."/>
            <person name="Zaballos A."/>
            <person name="Jimenez P."/>
            <person name="Dekumyoy P."/>
            <person name="Varona S."/>
            <person name="Cuesta I."/>
            <person name="Sumanam S."/>
            <person name="Adisakwattana P."/>
            <person name="Gasser R.B."/>
            <person name="Hernandez-Gonzalez A."/>
            <person name="Young N.D."/>
            <person name="Perteguer M.J."/>
        </authorList>
    </citation>
    <scope>NUCLEOTIDE SEQUENCE [LARGE SCALE GENOMIC DNA]</scope>
    <source>
        <strain evidence="11">AL3</strain>
        <tissue evidence="11">Liver</tissue>
    </source>
</reference>